<feature type="transmembrane region" description="Helical" evidence="1">
    <location>
        <begin position="190"/>
        <end position="210"/>
    </location>
</feature>
<dbReference type="GO" id="GO:0006508">
    <property type="term" value="P:proteolysis"/>
    <property type="evidence" value="ECO:0007669"/>
    <property type="project" value="UniProtKB-KW"/>
</dbReference>
<reference evidence="4" key="1">
    <citation type="submission" date="2017-11" db="EMBL/GenBank/DDBJ databases">
        <authorList>
            <person name="Watanabe M."/>
            <person name="Kojima H."/>
        </authorList>
    </citation>
    <scope>NUCLEOTIDE SEQUENCE [LARGE SCALE GENOMIC DNA]</scope>
    <source>
        <strain evidence="4">Tokyo 01</strain>
    </source>
</reference>
<feature type="transmembrane region" description="Helical" evidence="1">
    <location>
        <begin position="12"/>
        <end position="28"/>
    </location>
</feature>
<feature type="domain" description="CAAX prenyl protease 2/Lysostaphin resistance protein A-like" evidence="2">
    <location>
        <begin position="119"/>
        <end position="202"/>
    </location>
</feature>
<dbReference type="PANTHER" id="PTHR36435">
    <property type="entry name" value="SLR1288 PROTEIN"/>
    <property type="match status" value="1"/>
</dbReference>
<dbReference type="PANTHER" id="PTHR36435:SF1">
    <property type="entry name" value="CAAX AMINO TERMINAL PROTEASE FAMILY PROTEIN"/>
    <property type="match status" value="1"/>
</dbReference>
<dbReference type="RefSeq" id="WP_124328927.1">
    <property type="nucleotide sequence ID" value="NZ_BEXT01000001.1"/>
</dbReference>
<name>A0A401FXK9_9BACT</name>
<feature type="transmembrane region" description="Helical" evidence="1">
    <location>
        <begin position="48"/>
        <end position="68"/>
    </location>
</feature>
<sequence length="211" mass="22698">METERITLTPFYLSLLLLMLAETAGAYITVRTGAFSLVMLGGIRMAEIAGLLAVFHFTGNGLSAIGLGRGRILSGLRRGSLWALGFAVAVLLGFALLALWGVNPLKLFHIRLPEAAAERWAWFIVGGLIGPVAEEMVFRGIFYGFFRRWGIAAALVLSTVMFVGLHGAFGLTQVVGGIVFAVAYEVEETLMAPVVIHVTGNMALFTLSFFA</sequence>
<comment type="caution">
    <text evidence="3">The sequence shown here is derived from an EMBL/GenBank/DDBJ whole genome shotgun (WGS) entry which is preliminary data.</text>
</comment>
<dbReference type="EMBL" id="BEXT01000001">
    <property type="protein sequence ID" value="GBC61663.1"/>
    <property type="molecule type" value="Genomic_DNA"/>
</dbReference>
<dbReference type="AlphaFoldDB" id="A0A401FXK9"/>
<keyword evidence="3" id="KW-0378">Hydrolase</keyword>
<dbReference type="Pfam" id="PF02517">
    <property type="entry name" value="Rce1-like"/>
    <property type="match status" value="1"/>
</dbReference>
<keyword evidence="1" id="KW-1133">Transmembrane helix</keyword>
<dbReference type="Proteomes" id="UP000288096">
    <property type="component" value="Unassembled WGS sequence"/>
</dbReference>
<keyword evidence="3" id="KW-0482">Metalloprotease</keyword>
<keyword evidence="1" id="KW-0472">Membrane</keyword>
<evidence type="ECO:0000313" key="4">
    <source>
        <dbReference type="Proteomes" id="UP000288096"/>
    </source>
</evidence>
<evidence type="ECO:0000313" key="3">
    <source>
        <dbReference type="EMBL" id="GBC61663.1"/>
    </source>
</evidence>
<evidence type="ECO:0000259" key="2">
    <source>
        <dbReference type="Pfam" id="PF02517"/>
    </source>
</evidence>
<dbReference type="GO" id="GO:0004175">
    <property type="term" value="F:endopeptidase activity"/>
    <property type="evidence" value="ECO:0007669"/>
    <property type="project" value="UniProtKB-ARBA"/>
</dbReference>
<organism evidence="3 4">
    <name type="scientific">Desulfonema ishimotonii</name>
    <dbReference type="NCBI Taxonomy" id="45657"/>
    <lineage>
        <taxon>Bacteria</taxon>
        <taxon>Pseudomonadati</taxon>
        <taxon>Thermodesulfobacteriota</taxon>
        <taxon>Desulfobacteria</taxon>
        <taxon>Desulfobacterales</taxon>
        <taxon>Desulfococcaceae</taxon>
        <taxon>Desulfonema</taxon>
    </lineage>
</organism>
<dbReference type="GO" id="GO:0008237">
    <property type="term" value="F:metallopeptidase activity"/>
    <property type="evidence" value="ECO:0007669"/>
    <property type="project" value="UniProtKB-KW"/>
</dbReference>
<feature type="transmembrane region" description="Helical" evidence="1">
    <location>
        <begin position="154"/>
        <end position="184"/>
    </location>
</feature>
<evidence type="ECO:0000256" key="1">
    <source>
        <dbReference type="SAM" id="Phobius"/>
    </source>
</evidence>
<dbReference type="InterPro" id="IPR052710">
    <property type="entry name" value="CAAX_protease"/>
</dbReference>
<protein>
    <submittedName>
        <fullName evidence="3">CPBP family intramembrane metalloprotease</fullName>
    </submittedName>
</protein>
<feature type="transmembrane region" description="Helical" evidence="1">
    <location>
        <begin position="120"/>
        <end position="142"/>
    </location>
</feature>
<feature type="transmembrane region" description="Helical" evidence="1">
    <location>
        <begin position="80"/>
        <end position="100"/>
    </location>
</feature>
<dbReference type="GO" id="GO:0080120">
    <property type="term" value="P:CAAX-box protein maturation"/>
    <property type="evidence" value="ECO:0007669"/>
    <property type="project" value="UniProtKB-ARBA"/>
</dbReference>
<dbReference type="OrthoDB" id="9782250at2"/>
<accession>A0A401FXK9</accession>
<keyword evidence="4" id="KW-1185">Reference proteome</keyword>
<reference evidence="4" key="2">
    <citation type="submission" date="2019-01" db="EMBL/GenBank/DDBJ databases">
        <title>Genome sequence of Desulfonema ishimotonii strain Tokyo 01.</title>
        <authorList>
            <person name="Fukui M."/>
        </authorList>
    </citation>
    <scope>NUCLEOTIDE SEQUENCE [LARGE SCALE GENOMIC DNA]</scope>
    <source>
        <strain evidence="4">Tokyo 01</strain>
    </source>
</reference>
<gene>
    <name evidence="3" type="ORF">DENIS_2625</name>
</gene>
<keyword evidence="3" id="KW-0645">Protease</keyword>
<dbReference type="InterPro" id="IPR003675">
    <property type="entry name" value="Rce1/LyrA-like_dom"/>
</dbReference>
<keyword evidence="1" id="KW-0812">Transmembrane</keyword>
<proteinExistence type="predicted"/>